<dbReference type="EMBL" id="JADINB010000067">
    <property type="protein sequence ID" value="MBO8428871.1"/>
    <property type="molecule type" value="Genomic_DNA"/>
</dbReference>
<gene>
    <name evidence="1" type="ORF">IAC68_02925</name>
</gene>
<reference evidence="1" key="2">
    <citation type="journal article" date="2021" name="PeerJ">
        <title>Extensive microbial diversity within the chicken gut microbiome revealed by metagenomics and culture.</title>
        <authorList>
            <person name="Gilroy R."/>
            <person name="Ravi A."/>
            <person name="Getino M."/>
            <person name="Pursley I."/>
            <person name="Horton D.L."/>
            <person name="Alikhan N.F."/>
            <person name="Baker D."/>
            <person name="Gharbi K."/>
            <person name="Hall N."/>
            <person name="Watson M."/>
            <person name="Adriaenssens E.M."/>
            <person name="Foster-Nyarko E."/>
            <person name="Jarju S."/>
            <person name="Secka A."/>
            <person name="Antonio M."/>
            <person name="Oren A."/>
            <person name="Chaudhuri R.R."/>
            <person name="La Ragione R."/>
            <person name="Hildebrand F."/>
            <person name="Pallen M.J."/>
        </authorList>
    </citation>
    <scope>NUCLEOTIDE SEQUENCE</scope>
    <source>
        <strain evidence="1">15467</strain>
    </source>
</reference>
<sequence>MDKYYKDVLTFEQMQQQPFTDLTELWDRFEIHSNVNGGTGIFGALYRVKASWGVYEDYYNSYIESQGGQ</sequence>
<dbReference type="Proteomes" id="UP000823635">
    <property type="component" value="Unassembled WGS sequence"/>
</dbReference>
<dbReference type="AlphaFoldDB" id="A0A9D9GXP1"/>
<organism evidence="1 2">
    <name type="scientific">Candidatus Egerieousia excrementavium</name>
    <dbReference type="NCBI Taxonomy" id="2840778"/>
    <lineage>
        <taxon>Bacteria</taxon>
        <taxon>Pseudomonadati</taxon>
        <taxon>Bacteroidota</taxon>
        <taxon>Bacteroidia</taxon>
        <taxon>Bacteroidales</taxon>
        <taxon>Candidatus Egerieousia</taxon>
    </lineage>
</organism>
<name>A0A9D9GXP1_9BACT</name>
<evidence type="ECO:0000313" key="2">
    <source>
        <dbReference type="Proteomes" id="UP000823635"/>
    </source>
</evidence>
<accession>A0A9D9GXP1</accession>
<comment type="caution">
    <text evidence="1">The sequence shown here is derived from an EMBL/GenBank/DDBJ whole genome shotgun (WGS) entry which is preliminary data.</text>
</comment>
<proteinExistence type="predicted"/>
<protein>
    <submittedName>
        <fullName evidence="1">Uncharacterized protein</fullName>
    </submittedName>
</protein>
<reference evidence="1" key="1">
    <citation type="submission" date="2020-10" db="EMBL/GenBank/DDBJ databases">
        <authorList>
            <person name="Gilroy R."/>
        </authorList>
    </citation>
    <scope>NUCLEOTIDE SEQUENCE</scope>
    <source>
        <strain evidence="1">15467</strain>
    </source>
</reference>
<evidence type="ECO:0000313" key="1">
    <source>
        <dbReference type="EMBL" id="MBO8428871.1"/>
    </source>
</evidence>